<evidence type="ECO:0000256" key="3">
    <source>
        <dbReference type="ARBA" id="ARBA00005421"/>
    </source>
</evidence>
<evidence type="ECO:0000256" key="14">
    <source>
        <dbReference type="SAM" id="MobiDB-lite"/>
    </source>
</evidence>
<feature type="compositionally biased region" description="Basic and acidic residues" evidence="14">
    <location>
        <begin position="241"/>
        <end position="278"/>
    </location>
</feature>
<evidence type="ECO:0000256" key="7">
    <source>
        <dbReference type="ARBA" id="ARBA00023242"/>
    </source>
</evidence>
<evidence type="ECO:0000256" key="6">
    <source>
        <dbReference type="ARBA" id="ARBA00023128"/>
    </source>
</evidence>
<keyword evidence="16" id="KW-1185">Reference proteome</keyword>
<dbReference type="PANTHER" id="PTHR31761:SF1">
    <property type="entry name" value="LARGE RIBOSOMAL SUBUNIT PROTEIN ML64"/>
    <property type="match status" value="1"/>
</dbReference>
<protein>
    <recommendedName>
        <fullName evidence="11">Large ribosomal subunit protein mL64</fullName>
    </recommendedName>
    <alternativeName>
        <fullName evidence="10">39S ribosomal protein L59, mitochondrial</fullName>
    </alternativeName>
    <alternativeName>
        <fullName evidence="12">Growth arrest and DNA damage-inducible proteins-interacting protein 1</fullName>
    </alternativeName>
</protein>
<evidence type="ECO:0000313" key="15">
    <source>
        <dbReference type="EMBL" id="KAK4305326.1"/>
    </source>
</evidence>
<name>A0AAE1PCH3_9EUCA</name>
<reference evidence="15" key="1">
    <citation type="submission" date="2023-11" db="EMBL/GenBank/DDBJ databases">
        <title>Genome assemblies of two species of porcelain crab, Petrolisthes cinctipes and Petrolisthes manimaculis (Anomura: Porcellanidae).</title>
        <authorList>
            <person name="Angst P."/>
        </authorList>
    </citation>
    <scope>NUCLEOTIDE SEQUENCE</scope>
    <source>
        <strain evidence="15">PB745_02</strain>
        <tissue evidence="15">Gill</tissue>
    </source>
</reference>
<comment type="subcellular location">
    <subcellularLocation>
        <location evidence="2">Mitochondrion</location>
    </subcellularLocation>
    <subcellularLocation>
        <location evidence="1">Nucleus</location>
    </subcellularLocation>
</comment>
<feature type="region of interest" description="Disordered" evidence="14">
    <location>
        <begin position="227"/>
        <end position="285"/>
    </location>
</feature>
<accession>A0AAE1PCH3</accession>
<dbReference type="GO" id="GO:0005739">
    <property type="term" value="C:mitochondrion"/>
    <property type="evidence" value="ECO:0007669"/>
    <property type="project" value="UniProtKB-SubCell"/>
</dbReference>
<keyword evidence="6" id="KW-0496">Mitochondrion</keyword>
<keyword evidence="9" id="KW-0131">Cell cycle</keyword>
<evidence type="ECO:0000256" key="1">
    <source>
        <dbReference type="ARBA" id="ARBA00004123"/>
    </source>
</evidence>
<keyword evidence="8" id="KW-0687">Ribonucleoprotein</keyword>
<evidence type="ECO:0000256" key="12">
    <source>
        <dbReference type="ARBA" id="ARBA00035485"/>
    </source>
</evidence>
<evidence type="ECO:0000256" key="10">
    <source>
        <dbReference type="ARBA" id="ARBA00030700"/>
    </source>
</evidence>
<comment type="similarity">
    <text evidence="3">Belongs to the mitochondrion-specific ribosomal protein mL64 family.</text>
</comment>
<evidence type="ECO:0000256" key="4">
    <source>
        <dbReference type="ARBA" id="ARBA00022980"/>
    </source>
</evidence>
<feature type="compositionally biased region" description="Low complexity" evidence="14">
    <location>
        <begin position="25"/>
        <end position="42"/>
    </location>
</feature>
<gene>
    <name evidence="15" type="ORF">Pmani_022777</name>
</gene>
<dbReference type="GO" id="GO:1990904">
    <property type="term" value="C:ribonucleoprotein complex"/>
    <property type="evidence" value="ECO:0007669"/>
    <property type="project" value="UniProtKB-KW"/>
</dbReference>
<dbReference type="GO" id="GO:0005840">
    <property type="term" value="C:ribosome"/>
    <property type="evidence" value="ECO:0007669"/>
    <property type="project" value="UniProtKB-KW"/>
</dbReference>
<evidence type="ECO:0000256" key="2">
    <source>
        <dbReference type="ARBA" id="ARBA00004173"/>
    </source>
</evidence>
<organism evidence="15 16">
    <name type="scientific">Petrolisthes manimaculis</name>
    <dbReference type="NCBI Taxonomy" id="1843537"/>
    <lineage>
        <taxon>Eukaryota</taxon>
        <taxon>Metazoa</taxon>
        <taxon>Ecdysozoa</taxon>
        <taxon>Arthropoda</taxon>
        <taxon>Crustacea</taxon>
        <taxon>Multicrustacea</taxon>
        <taxon>Malacostraca</taxon>
        <taxon>Eumalacostraca</taxon>
        <taxon>Eucarida</taxon>
        <taxon>Decapoda</taxon>
        <taxon>Pleocyemata</taxon>
        <taxon>Anomura</taxon>
        <taxon>Galatheoidea</taxon>
        <taxon>Porcellanidae</taxon>
        <taxon>Petrolisthes</taxon>
    </lineage>
</organism>
<dbReference type="Pfam" id="PF10147">
    <property type="entry name" value="CR6_interact"/>
    <property type="match status" value="1"/>
</dbReference>
<dbReference type="EMBL" id="JAWZYT010002288">
    <property type="protein sequence ID" value="KAK4305326.1"/>
    <property type="molecule type" value="Genomic_DNA"/>
</dbReference>
<evidence type="ECO:0000256" key="13">
    <source>
        <dbReference type="ARBA" id="ARBA00060144"/>
    </source>
</evidence>
<dbReference type="Gene3D" id="6.10.280.120">
    <property type="entry name" value="Growth arrest and DNA-damage-inducible proteins-interacting protein 1"/>
    <property type="match status" value="1"/>
</dbReference>
<dbReference type="InterPro" id="IPR043035">
    <property type="entry name" value="Ribosomal_mL64_sf"/>
</dbReference>
<dbReference type="AlphaFoldDB" id="A0AAE1PCH3"/>
<sequence>MLSRGSVRLRVCVRASVRVSGSADPLTLTPHTHTPRRPSSTLPLPPPRNPYTPRTAQREEDVIERKRNKSQLTPWHYNKQHYKPPQPLTEDEEAMECLKKQRSLFGQYGSRSGINPSKAWPSKEELALEREWERVAHPHTVQHMIDISRKERQEEQMIIKQRQDDISRKLLSLEKWKNDLNTRVAKQEKLAREAKEKKERLIDEVRDILGFRVDPRDERFKEALELKEKEEKKRSKAAKKLAKEQRMLDQLRKEVEGKEEEKEGDKDDGEKEGDEGKSLHGKVIV</sequence>
<keyword evidence="5" id="KW-0175">Coiled coil</keyword>
<comment type="function">
    <text evidence="13">Acts as a negative regulator of G1 to S cell cycle phase progression by inhibiting cyclin-dependent kinases. Inhibitory effects are additive with GADD45 proteins but also occur in the absence of GADD45 proteins. Acts as a repressor of the orphan nuclear receptor NR4A1 by inhibiting AB domain-mediated transcriptional activity. May be involved in the hormone-mediated regulation of NR4A1 transcriptional activity. May play a role in mitochondrial protein synthesis.</text>
</comment>
<evidence type="ECO:0000256" key="11">
    <source>
        <dbReference type="ARBA" id="ARBA00035184"/>
    </source>
</evidence>
<evidence type="ECO:0000313" key="16">
    <source>
        <dbReference type="Proteomes" id="UP001292094"/>
    </source>
</evidence>
<proteinExistence type="inferred from homology"/>
<dbReference type="Proteomes" id="UP001292094">
    <property type="component" value="Unassembled WGS sequence"/>
</dbReference>
<keyword evidence="7" id="KW-0539">Nucleus</keyword>
<keyword evidence="4" id="KW-0689">Ribosomal protein</keyword>
<dbReference type="PANTHER" id="PTHR31761">
    <property type="entry name" value="GROWTH ARREST AND DNA DAMAGE-INDUCIBLE PROTEINS-INTERACTING PROTEIN 1 GADD45GIP1"/>
    <property type="match status" value="1"/>
</dbReference>
<comment type="caution">
    <text evidence="15">The sequence shown here is derived from an EMBL/GenBank/DDBJ whole genome shotgun (WGS) entry which is preliminary data.</text>
</comment>
<dbReference type="GO" id="GO:0005634">
    <property type="term" value="C:nucleus"/>
    <property type="evidence" value="ECO:0007669"/>
    <property type="project" value="UniProtKB-SubCell"/>
</dbReference>
<evidence type="ECO:0000256" key="5">
    <source>
        <dbReference type="ARBA" id="ARBA00023054"/>
    </source>
</evidence>
<feature type="region of interest" description="Disordered" evidence="14">
    <location>
        <begin position="21"/>
        <end position="63"/>
    </location>
</feature>
<dbReference type="InterPro" id="IPR018472">
    <property type="entry name" value="Ribosomal_mL64"/>
</dbReference>
<evidence type="ECO:0000256" key="8">
    <source>
        <dbReference type="ARBA" id="ARBA00023274"/>
    </source>
</evidence>
<evidence type="ECO:0000256" key="9">
    <source>
        <dbReference type="ARBA" id="ARBA00023306"/>
    </source>
</evidence>